<evidence type="ECO:0000313" key="2">
    <source>
        <dbReference type="EMBL" id="SMP59180.1"/>
    </source>
</evidence>
<dbReference type="Proteomes" id="UP001158067">
    <property type="component" value="Unassembled WGS sequence"/>
</dbReference>
<sequence>MNRLNESIRAYLLLLAVAAGFVILGCERKETLLDVDTPGTSVEVERSTDTGEVDVSITDND</sequence>
<reference evidence="2 3" key="1">
    <citation type="submission" date="2017-05" db="EMBL/GenBank/DDBJ databases">
        <authorList>
            <person name="Varghese N."/>
            <person name="Submissions S."/>
        </authorList>
    </citation>
    <scope>NUCLEOTIDE SEQUENCE [LARGE SCALE GENOMIC DNA]</scope>
    <source>
        <strain evidence="2 3">DSM 25457</strain>
    </source>
</reference>
<organism evidence="2 3">
    <name type="scientific">Neorhodopirellula lusitana</name>
    <dbReference type="NCBI Taxonomy" id="445327"/>
    <lineage>
        <taxon>Bacteria</taxon>
        <taxon>Pseudomonadati</taxon>
        <taxon>Planctomycetota</taxon>
        <taxon>Planctomycetia</taxon>
        <taxon>Pirellulales</taxon>
        <taxon>Pirellulaceae</taxon>
        <taxon>Neorhodopirellula</taxon>
    </lineage>
</organism>
<protein>
    <recommendedName>
        <fullName evidence="4">Secreted protein</fullName>
    </recommendedName>
</protein>
<gene>
    <name evidence="2" type="ORF">SAMN06265222_106179</name>
</gene>
<dbReference type="EMBL" id="FXUG01000006">
    <property type="protein sequence ID" value="SMP59180.1"/>
    <property type="molecule type" value="Genomic_DNA"/>
</dbReference>
<evidence type="ECO:0000256" key="1">
    <source>
        <dbReference type="SAM" id="MobiDB-lite"/>
    </source>
</evidence>
<accession>A0ABY1Q7I3</accession>
<proteinExistence type="predicted"/>
<feature type="region of interest" description="Disordered" evidence="1">
    <location>
        <begin position="42"/>
        <end position="61"/>
    </location>
</feature>
<dbReference type="PROSITE" id="PS51257">
    <property type="entry name" value="PROKAR_LIPOPROTEIN"/>
    <property type="match status" value="1"/>
</dbReference>
<dbReference type="RefSeq" id="WP_283432924.1">
    <property type="nucleotide sequence ID" value="NZ_FXUG01000006.1"/>
</dbReference>
<comment type="caution">
    <text evidence="2">The sequence shown here is derived from an EMBL/GenBank/DDBJ whole genome shotgun (WGS) entry which is preliminary data.</text>
</comment>
<evidence type="ECO:0000313" key="3">
    <source>
        <dbReference type="Proteomes" id="UP001158067"/>
    </source>
</evidence>
<keyword evidence="3" id="KW-1185">Reference proteome</keyword>
<name>A0ABY1Q7I3_9BACT</name>
<evidence type="ECO:0008006" key="4">
    <source>
        <dbReference type="Google" id="ProtNLM"/>
    </source>
</evidence>